<dbReference type="OrthoDB" id="10468632at2759"/>
<evidence type="ECO:0008006" key="4">
    <source>
        <dbReference type="Google" id="ProtNLM"/>
    </source>
</evidence>
<evidence type="ECO:0000256" key="1">
    <source>
        <dbReference type="SAM" id="MobiDB-lite"/>
    </source>
</evidence>
<sequence>MENSANPVNPERNGETAKSCSSPSGGGSGSKSVHKFMGGGKGTLLSITVPALYSRYEESVDRYYEMIHKRLSKHYKIVDENVISRLPRSLSKDKDT</sequence>
<feature type="region of interest" description="Disordered" evidence="1">
    <location>
        <begin position="1"/>
        <end position="35"/>
    </location>
</feature>
<proteinExistence type="predicted"/>
<gene>
    <name evidence="2" type="ORF">EZV62_025892</name>
</gene>
<dbReference type="AlphaFoldDB" id="A0A5C7GZR5"/>
<dbReference type="Proteomes" id="UP000323000">
    <property type="component" value="Chromosome 12"/>
</dbReference>
<dbReference type="EMBL" id="VAHF01000012">
    <property type="protein sequence ID" value="TXG50017.1"/>
    <property type="molecule type" value="Genomic_DNA"/>
</dbReference>
<comment type="caution">
    <text evidence="2">The sequence shown here is derived from an EMBL/GenBank/DDBJ whole genome shotgun (WGS) entry which is preliminary data.</text>
</comment>
<evidence type="ECO:0000313" key="3">
    <source>
        <dbReference type="Proteomes" id="UP000323000"/>
    </source>
</evidence>
<evidence type="ECO:0000313" key="2">
    <source>
        <dbReference type="EMBL" id="TXG50017.1"/>
    </source>
</evidence>
<organism evidence="2 3">
    <name type="scientific">Acer yangbiense</name>
    <dbReference type="NCBI Taxonomy" id="1000413"/>
    <lineage>
        <taxon>Eukaryota</taxon>
        <taxon>Viridiplantae</taxon>
        <taxon>Streptophyta</taxon>
        <taxon>Embryophyta</taxon>
        <taxon>Tracheophyta</taxon>
        <taxon>Spermatophyta</taxon>
        <taxon>Magnoliopsida</taxon>
        <taxon>eudicotyledons</taxon>
        <taxon>Gunneridae</taxon>
        <taxon>Pentapetalae</taxon>
        <taxon>rosids</taxon>
        <taxon>malvids</taxon>
        <taxon>Sapindales</taxon>
        <taxon>Sapindaceae</taxon>
        <taxon>Hippocastanoideae</taxon>
        <taxon>Acereae</taxon>
        <taxon>Acer</taxon>
    </lineage>
</organism>
<name>A0A5C7GZR5_9ROSI</name>
<protein>
    <recommendedName>
        <fullName evidence="4">Reticulon domain-containing protein</fullName>
    </recommendedName>
</protein>
<reference evidence="3" key="1">
    <citation type="journal article" date="2019" name="Gigascience">
        <title>De novo genome assembly of the endangered Acer yangbiense, a plant species with extremely small populations endemic to Yunnan Province, China.</title>
        <authorList>
            <person name="Yang J."/>
            <person name="Wariss H.M."/>
            <person name="Tao L."/>
            <person name="Zhang R."/>
            <person name="Yun Q."/>
            <person name="Hollingsworth P."/>
            <person name="Dao Z."/>
            <person name="Luo G."/>
            <person name="Guo H."/>
            <person name="Ma Y."/>
            <person name="Sun W."/>
        </authorList>
    </citation>
    <scope>NUCLEOTIDE SEQUENCE [LARGE SCALE GENOMIC DNA]</scope>
    <source>
        <strain evidence="3">cv. Malutang</strain>
    </source>
</reference>
<accession>A0A5C7GZR5</accession>
<keyword evidence="3" id="KW-1185">Reference proteome</keyword>